<dbReference type="InterPro" id="IPR004710">
    <property type="entry name" value="Bilac:Na_transpt"/>
</dbReference>
<feature type="chain" id="PRO_5036501414" evidence="8">
    <location>
        <begin position="22"/>
        <end position="448"/>
    </location>
</feature>
<name>A0A8X6RR58_TRICX</name>
<sequence length="448" mass="48652">MKFIVFLFLAALQSSVSGVLGFNVTFNSSNVEVLVDGSVQVDVILEGTENELEQIKANNWTVFFGPSGTLEAEFGNSSFSCDSYRCIREIDIRGLFLGFGTVSIARMDPESKTWIKLDPALKVTVLRQEGIMNKVFIAFVATIVTLNYVNMGCALDLGVVKEVLRKPIGPIIGFFCQFVVMPLVAYGAGQLIFDDPVLRLGLFTFGSSPGGGASNMWTVLLGGNLNLSITMTFISTLAALGTIPFWLFTLGKTILKGTNIVVPFQNIIISLVSLIIPIGIGVLIQRRFPKVAARSKRILAPVCIILLICIVILASIANSYMFFMLTWRMVIAASLSVWTGFAAGVLVSFFFRMSCPDIVAIAVETGIQNSGIAFVLLSYSLKAPVSDMASVVPVAASIITPIPLFVIYCCQKCKRFCFKGDDLELQEINPKVKAKQEGETNLAHNGIN</sequence>
<evidence type="ECO:0000256" key="7">
    <source>
        <dbReference type="SAM" id="Phobius"/>
    </source>
</evidence>
<feature type="transmembrane region" description="Helical" evidence="7">
    <location>
        <begin position="358"/>
        <end position="379"/>
    </location>
</feature>
<dbReference type="InterPro" id="IPR038770">
    <property type="entry name" value="Na+/solute_symporter_sf"/>
</dbReference>
<dbReference type="InterPro" id="IPR002657">
    <property type="entry name" value="BilAc:Na_symport/Acr3"/>
</dbReference>
<dbReference type="Pfam" id="PF01758">
    <property type="entry name" value="SBF"/>
    <property type="match status" value="1"/>
</dbReference>
<keyword evidence="4" id="KW-0769">Symport</keyword>
<keyword evidence="8" id="KW-0732">Signal</keyword>
<keyword evidence="4" id="KW-0813">Transport</keyword>
<feature type="transmembrane region" description="Helical" evidence="7">
    <location>
        <begin position="298"/>
        <end position="323"/>
    </location>
</feature>
<keyword evidence="6 7" id="KW-0472">Membrane</keyword>
<feature type="transmembrane region" description="Helical" evidence="7">
    <location>
        <begin position="171"/>
        <end position="193"/>
    </location>
</feature>
<comment type="subcellular location">
    <subcellularLocation>
        <location evidence="1">Membrane</location>
        <topology evidence="1">Multi-pass membrane protein</topology>
    </subcellularLocation>
</comment>
<evidence type="ECO:0000256" key="8">
    <source>
        <dbReference type="SAM" id="SignalP"/>
    </source>
</evidence>
<proteinExistence type="inferred from homology"/>
<comment type="caution">
    <text evidence="9">The sequence shown here is derived from an EMBL/GenBank/DDBJ whole genome shotgun (WGS) entry which is preliminary data.</text>
</comment>
<gene>
    <name evidence="9" type="primary">Slc10a3</name>
    <name evidence="9" type="ORF">TNCV_1588491</name>
</gene>
<dbReference type="GO" id="GO:0015293">
    <property type="term" value="F:symporter activity"/>
    <property type="evidence" value="ECO:0007669"/>
    <property type="project" value="UniProtKB-KW"/>
</dbReference>
<evidence type="ECO:0000256" key="3">
    <source>
        <dbReference type="ARBA" id="ARBA00022692"/>
    </source>
</evidence>
<dbReference type="PANTHER" id="PTHR10361">
    <property type="entry name" value="SODIUM-BILE ACID COTRANSPORTER"/>
    <property type="match status" value="1"/>
</dbReference>
<evidence type="ECO:0000256" key="6">
    <source>
        <dbReference type="ARBA" id="ARBA00023136"/>
    </source>
</evidence>
<keyword evidence="10" id="KW-1185">Reference proteome</keyword>
<feature type="transmembrane region" description="Helical" evidence="7">
    <location>
        <begin position="135"/>
        <end position="159"/>
    </location>
</feature>
<feature type="transmembrane region" description="Helical" evidence="7">
    <location>
        <begin position="329"/>
        <end position="351"/>
    </location>
</feature>
<feature type="transmembrane region" description="Helical" evidence="7">
    <location>
        <begin position="391"/>
        <end position="410"/>
    </location>
</feature>
<dbReference type="EMBL" id="BMAU01021175">
    <property type="protein sequence ID" value="GFX93672.1"/>
    <property type="molecule type" value="Genomic_DNA"/>
</dbReference>
<feature type="transmembrane region" description="Helical" evidence="7">
    <location>
        <begin position="227"/>
        <end position="247"/>
    </location>
</feature>
<keyword evidence="3 7" id="KW-0812">Transmembrane</keyword>
<dbReference type="AlphaFoldDB" id="A0A8X6RR58"/>
<evidence type="ECO:0000256" key="1">
    <source>
        <dbReference type="ARBA" id="ARBA00004141"/>
    </source>
</evidence>
<protein>
    <submittedName>
        <fullName evidence="9">p3 protein</fullName>
    </submittedName>
</protein>
<evidence type="ECO:0000256" key="2">
    <source>
        <dbReference type="ARBA" id="ARBA00006528"/>
    </source>
</evidence>
<evidence type="ECO:0000256" key="4">
    <source>
        <dbReference type="ARBA" id="ARBA00022847"/>
    </source>
</evidence>
<keyword evidence="5 7" id="KW-1133">Transmembrane helix</keyword>
<dbReference type="GO" id="GO:0016020">
    <property type="term" value="C:membrane"/>
    <property type="evidence" value="ECO:0007669"/>
    <property type="project" value="UniProtKB-SubCell"/>
</dbReference>
<evidence type="ECO:0000313" key="10">
    <source>
        <dbReference type="Proteomes" id="UP000887159"/>
    </source>
</evidence>
<evidence type="ECO:0000313" key="9">
    <source>
        <dbReference type="EMBL" id="GFX93672.1"/>
    </source>
</evidence>
<dbReference type="Gene3D" id="1.20.1530.20">
    <property type="match status" value="1"/>
</dbReference>
<feature type="transmembrane region" description="Helical" evidence="7">
    <location>
        <begin position="267"/>
        <end position="286"/>
    </location>
</feature>
<reference evidence="9" key="1">
    <citation type="submission" date="2020-08" db="EMBL/GenBank/DDBJ databases">
        <title>Multicomponent nature underlies the extraordinary mechanical properties of spider dragline silk.</title>
        <authorList>
            <person name="Kono N."/>
            <person name="Nakamura H."/>
            <person name="Mori M."/>
            <person name="Yoshida Y."/>
            <person name="Ohtoshi R."/>
            <person name="Malay A.D."/>
            <person name="Moran D.A.P."/>
            <person name="Tomita M."/>
            <person name="Numata K."/>
            <person name="Arakawa K."/>
        </authorList>
    </citation>
    <scope>NUCLEOTIDE SEQUENCE</scope>
</reference>
<accession>A0A8X6RR58</accession>
<dbReference type="PANTHER" id="PTHR10361:SF28">
    <property type="entry name" value="P3 PROTEIN-RELATED"/>
    <property type="match status" value="1"/>
</dbReference>
<evidence type="ECO:0000256" key="5">
    <source>
        <dbReference type="ARBA" id="ARBA00022989"/>
    </source>
</evidence>
<organism evidence="9 10">
    <name type="scientific">Trichonephila clavipes</name>
    <name type="common">Golden silk orbweaver</name>
    <name type="synonym">Nephila clavipes</name>
    <dbReference type="NCBI Taxonomy" id="2585209"/>
    <lineage>
        <taxon>Eukaryota</taxon>
        <taxon>Metazoa</taxon>
        <taxon>Ecdysozoa</taxon>
        <taxon>Arthropoda</taxon>
        <taxon>Chelicerata</taxon>
        <taxon>Arachnida</taxon>
        <taxon>Araneae</taxon>
        <taxon>Araneomorphae</taxon>
        <taxon>Entelegynae</taxon>
        <taxon>Araneoidea</taxon>
        <taxon>Nephilidae</taxon>
        <taxon>Trichonephila</taxon>
    </lineage>
</organism>
<feature type="signal peptide" evidence="8">
    <location>
        <begin position="1"/>
        <end position="21"/>
    </location>
</feature>
<dbReference type="Proteomes" id="UP000887159">
    <property type="component" value="Unassembled WGS sequence"/>
</dbReference>
<comment type="similarity">
    <text evidence="2">Belongs to the bile acid:sodium symporter (BASS) (TC 2.A.28) family.</text>
</comment>